<protein>
    <recommendedName>
        <fullName evidence="4">Secreted protein</fullName>
    </recommendedName>
</protein>
<feature type="chain" id="PRO_5042488288" description="Secreted protein" evidence="1">
    <location>
        <begin position="40"/>
        <end position="123"/>
    </location>
</feature>
<gene>
    <name evidence="2" type="ordered locus">XAC4338</name>
</gene>
<sequence>MRARCRSCWWKRRPCSMRAIRNVHRFLAVSQWLGLFVSAADLSDAACADFQGRGDAILSYADLTGAPFYRTAQSAFDRNRLMVGIGAALPTEQGLSTRLEYRGITDGDSSNDQTWMINLEKKY</sequence>
<evidence type="ECO:0008006" key="4">
    <source>
        <dbReference type="Google" id="ProtNLM"/>
    </source>
</evidence>
<organism evidence="2 3">
    <name type="scientific">Xanthomonas axonopodis pv. citri (strain 306)</name>
    <dbReference type="NCBI Taxonomy" id="190486"/>
    <lineage>
        <taxon>Bacteria</taxon>
        <taxon>Pseudomonadati</taxon>
        <taxon>Pseudomonadota</taxon>
        <taxon>Gammaproteobacteria</taxon>
        <taxon>Lysobacterales</taxon>
        <taxon>Lysobacteraceae</taxon>
        <taxon>Xanthomonas</taxon>
    </lineage>
</organism>
<evidence type="ECO:0000313" key="3">
    <source>
        <dbReference type="Proteomes" id="UP000000576"/>
    </source>
</evidence>
<dbReference type="Proteomes" id="UP000000576">
    <property type="component" value="Chromosome"/>
</dbReference>
<keyword evidence="1" id="KW-0732">Signal</keyword>
<reference evidence="2 3" key="1">
    <citation type="journal article" date="2002" name="Nature">
        <title>Comparison of the genomes of two Xanthomonas pathogens with differing host specificities.</title>
        <authorList>
            <person name="da Silva A.C."/>
            <person name="Ferro J.A."/>
            <person name="Reinach F.C."/>
            <person name="Farah C.S."/>
            <person name="Furlan L.R."/>
            <person name="Quaggio R.B."/>
            <person name="Monteiro-Vitorello C.B."/>
            <person name="Van Sluys M.A."/>
            <person name="Almeida N.F."/>
            <person name="Alves L.M."/>
            <person name="do Amaral A.M."/>
            <person name="Bertolini M.C."/>
            <person name="Camargo L.E."/>
            <person name="Camarotte G."/>
            <person name="Cannavan F."/>
            <person name="Cardozo J."/>
            <person name="Chambergo F."/>
            <person name="Ciapina L.P."/>
            <person name="Cicarelli R.M."/>
            <person name="Coutinho L.L."/>
            <person name="Cursino-Santos J.R."/>
            <person name="El-Dorry H."/>
            <person name="Faria J.B."/>
            <person name="Ferreira A.J."/>
            <person name="Ferreira R.C."/>
            <person name="Ferro M.I."/>
            <person name="Formighieri E.F."/>
            <person name="Franco M.C."/>
            <person name="Greggio C.C."/>
            <person name="Gruber A."/>
            <person name="Katsuyama A.M."/>
            <person name="Kishi L.T."/>
            <person name="Leite R.P."/>
            <person name="Lemos E.G."/>
            <person name="Lemos M.V."/>
            <person name="Locali E.C."/>
            <person name="Machado M.A."/>
            <person name="Madeira A.M."/>
            <person name="Martinez-Rossi N.M."/>
            <person name="Martins E.C."/>
            <person name="Meidanis J."/>
            <person name="Menck C.F."/>
            <person name="Miyaki C.Y."/>
            <person name="Moon D.H."/>
            <person name="Moreira L.M."/>
            <person name="Novo M.T."/>
            <person name="Okura V.K."/>
            <person name="Oliveira M.C."/>
            <person name="Oliveira V.R."/>
            <person name="Pereira H.A."/>
            <person name="Rossi A."/>
            <person name="Sena J.A."/>
            <person name="Silva C."/>
            <person name="de Souza R.F."/>
            <person name="Spinola L.A."/>
            <person name="Takita M.A."/>
            <person name="Tamura R.E."/>
            <person name="Teixeira E.C."/>
            <person name="Tezza R.I."/>
            <person name="Trindade dos Santos M."/>
            <person name="Truffi D."/>
            <person name="Tsai S.M."/>
            <person name="White F.F."/>
            <person name="Setubal J.C."/>
            <person name="Kitajima J.P."/>
        </authorList>
    </citation>
    <scope>NUCLEOTIDE SEQUENCE [LARGE SCALE GENOMIC DNA]</scope>
    <source>
        <strain evidence="2 3">306</strain>
    </source>
</reference>
<dbReference type="KEGG" id="xac:XAC4338"/>
<proteinExistence type="predicted"/>
<dbReference type="PANTHER" id="PTHR37494">
    <property type="entry name" value="HEMAGGLUTININ"/>
    <property type="match status" value="1"/>
</dbReference>
<dbReference type="SUPFAM" id="SSF103515">
    <property type="entry name" value="Autotransporter"/>
    <property type="match status" value="1"/>
</dbReference>
<accession>A0AAI7ZJB4</accession>
<evidence type="ECO:0000256" key="1">
    <source>
        <dbReference type="SAM" id="SignalP"/>
    </source>
</evidence>
<name>A0AAI7ZJB4_XANAC</name>
<evidence type="ECO:0000313" key="2">
    <source>
        <dbReference type="EMBL" id="AAM39168.1"/>
    </source>
</evidence>
<dbReference type="AlphaFoldDB" id="A0AAI7ZJB4"/>
<dbReference type="PANTHER" id="PTHR37494:SF1">
    <property type="entry name" value="STAPHYLOCOCCUS AUREUS SURFACE PROTEIN A"/>
    <property type="match status" value="1"/>
</dbReference>
<feature type="signal peptide" evidence="1">
    <location>
        <begin position="1"/>
        <end position="39"/>
    </location>
</feature>
<dbReference type="EMBL" id="AE008923">
    <property type="protein sequence ID" value="AAM39168.1"/>
    <property type="molecule type" value="Genomic_DNA"/>
</dbReference>
<dbReference type="InterPro" id="IPR036709">
    <property type="entry name" value="Autotransporte_beta_dom_sf"/>
</dbReference>